<reference evidence="3" key="1">
    <citation type="journal article" date="2005" name="Nature">
        <title>The map-based sequence of the rice genome.</title>
        <authorList>
            <consortium name="International rice genome sequencing project (IRGSP)"/>
            <person name="Matsumoto T."/>
            <person name="Wu J."/>
            <person name="Kanamori H."/>
            <person name="Katayose Y."/>
            <person name="Fujisawa M."/>
            <person name="Namiki N."/>
            <person name="Mizuno H."/>
            <person name="Yamamoto K."/>
            <person name="Antonio B.A."/>
            <person name="Baba T."/>
            <person name="Sakata K."/>
            <person name="Nagamura Y."/>
            <person name="Aoki H."/>
            <person name="Arikawa K."/>
            <person name="Arita K."/>
            <person name="Bito T."/>
            <person name="Chiden Y."/>
            <person name="Fujitsuka N."/>
            <person name="Fukunaka R."/>
            <person name="Hamada M."/>
            <person name="Harada C."/>
            <person name="Hayashi A."/>
            <person name="Hijishita S."/>
            <person name="Honda M."/>
            <person name="Hosokawa S."/>
            <person name="Ichikawa Y."/>
            <person name="Idonuma A."/>
            <person name="Iijima M."/>
            <person name="Ikeda M."/>
            <person name="Ikeno M."/>
            <person name="Ito K."/>
            <person name="Ito S."/>
            <person name="Ito T."/>
            <person name="Ito Y."/>
            <person name="Ito Y."/>
            <person name="Iwabuchi A."/>
            <person name="Kamiya K."/>
            <person name="Karasawa W."/>
            <person name="Kurita K."/>
            <person name="Katagiri S."/>
            <person name="Kikuta A."/>
            <person name="Kobayashi H."/>
            <person name="Kobayashi N."/>
            <person name="Machita K."/>
            <person name="Maehara T."/>
            <person name="Masukawa M."/>
            <person name="Mizubayashi T."/>
            <person name="Mukai Y."/>
            <person name="Nagasaki H."/>
            <person name="Nagata Y."/>
            <person name="Naito S."/>
            <person name="Nakashima M."/>
            <person name="Nakama Y."/>
            <person name="Nakamichi Y."/>
            <person name="Nakamura M."/>
            <person name="Meguro A."/>
            <person name="Negishi M."/>
            <person name="Ohta I."/>
            <person name="Ohta T."/>
            <person name="Okamoto M."/>
            <person name="Ono N."/>
            <person name="Saji S."/>
            <person name="Sakaguchi M."/>
            <person name="Sakai K."/>
            <person name="Shibata M."/>
            <person name="Shimokawa T."/>
            <person name="Song J."/>
            <person name="Takazaki Y."/>
            <person name="Terasawa K."/>
            <person name="Tsugane M."/>
            <person name="Tsuji K."/>
            <person name="Ueda S."/>
            <person name="Waki K."/>
            <person name="Yamagata H."/>
            <person name="Yamamoto M."/>
            <person name="Yamamoto S."/>
            <person name="Yamane H."/>
            <person name="Yoshiki S."/>
            <person name="Yoshihara R."/>
            <person name="Yukawa K."/>
            <person name="Zhong H."/>
            <person name="Yano M."/>
            <person name="Yuan Q."/>
            <person name="Ouyang S."/>
            <person name="Liu J."/>
            <person name="Jones K.M."/>
            <person name="Gansberger K."/>
            <person name="Moffat K."/>
            <person name="Hill J."/>
            <person name="Bera J."/>
            <person name="Fadrosh D."/>
            <person name="Jin S."/>
            <person name="Johri S."/>
            <person name="Kim M."/>
            <person name="Overton L."/>
            <person name="Reardon M."/>
            <person name="Tsitrin T."/>
            <person name="Vuong H."/>
            <person name="Weaver B."/>
            <person name="Ciecko A."/>
            <person name="Tallon L."/>
            <person name="Jackson J."/>
            <person name="Pai G."/>
            <person name="Aken S.V."/>
            <person name="Utterback T."/>
            <person name="Reidmuller S."/>
            <person name="Feldblyum T."/>
            <person name="Hsiao J."/>
            <person name="Zismann V."/>
            <person name="Iobst S."/>
            <person name="de Vazeille A.R."/>
            <person name="Buell C.R."/>
            <person name="Ying K."/>
            <person name="Li Y."/>
            <person name="Lu T."/>
            <person name="Huang Y."/>
            <person name="Zhao Q."/>
            <person name="Feng Q."/>
            <person name="Zhang L."/>
            <person name="Zhu J."/>
            <person name="Weng Q."/>
            <person name="Mu J."/>
            <person name="Lu Y."/>
            <person name="Fan D."/>
            <person name="Liu Y."/>
            <person name="Guan J."/>
            <person name="Zhang Y."/>
            <person name="Yu S."/>
            <person name="Liu X."/>
            <person name="Zhang Y."/>
            <person name="Hong G."/>
            <person name="Han B."/>
            <person name="Choisne N."/>
            <person name="Demange N."/>
            <person name="Orjeda G."/>
            <person name="Samain S."/>
            <person name="Cattolico L."/>
            <person name="Pelletier E."/>
            <person name="Couloux A."/>
            <person name="Segurens B."/>
            <person name="Wincker P."/>
            <person name="D'Hont A."/>
            <person name="Scarpelli C."/>
            <person name="Weissenbach J."/>
            <person name="Salanoubat M."/>
            <person name="Quetier F."/>
            <person name="Yu Y."/>
            <person name="Kim H.R."/>
            <person name="Rambo T."/>
            <person name="Currie J."/>
            <person name="Collura K."/>
            <person name="Luo M."/>
            <person name="Yang T."/>
            <person name="Ammiraju J.S.S."/>
            <person name="Engler F."/>
            <person name="Soderlund C."/>
            <person name="Wing R.A."/>
            <person name="Palmer L.E."/>
            <person name="de la Bastide M."/>
            <person name="Spiegel L."/>
            <person name="Nascimento L."/>
            <person name="Zutavern T."/>
            <person name="O'Shaughnessy A."/>
            <person name="Dike S."/>
            <person name="Dedhia N."/>
            <person name="Preston R."/>
            <person name="Balija V."/>
            <person name="McCombie W.R."/>
            <person name="Chow T."/>
            <person name="Chen H."/>
            <person name="Chung M."/>
            <person name="Chen C."/>
            <person name="Shaw J."/>
            <person name="Wu H."/>
            <person name="Hsiao K."/>
            <person name="Chao Y."/>
            <person name="Chu M."/>
            <person name="Cheng C."/>
            <person name="Hour A."/>
            <person name="Lee P."/>
            <person name="Lin S."/>
            <person name="Lin Y."/>
            <person name="Liou J."/>
            <person name="Liu S."/>
            <person name="Hsing Y."/>
            <person name="Raghuvanshi S."/>
            <person name="Mohanty A."/>
            <person name="Bharti A.K."/>
            <person name="Gaur A."/>
            <person name="Gupta V."/>
            <person name="Kumar D."/>
            <person name="Ravi V."/>
            <person name="Vij S."/>
            <person name="Kapur A."/>
            <person name="Khurana P."/>
            <person name="Khurana P."/>
            <person name="Khurana J.P."/>
            <person name="Tyagi A.K."/>
            <person name="Gaikwad K."/>
            <person name="Singh A."/>
            <person name="Dalal V."/>
            <person name="Srivastava S."/>
            <person name="Dixit A."/>
            <person name="Pal A.K."/>
            <person name="Ghazi I.A."/>
            <person name="Yadav M."/>
            <person name="Pandit A."/>
            <person name="Bhargava A."/>
            <person name="Sureshbabu K."/>
            <person name="Batra K."/>
            <person name="Sharma T.R."/>
            <person name="Mohapatra T."/>
            <person name="Singh N.K."/>
            <person name="Messing J."/>
            <person name="Nelson A.B."/>
            <person name="Fuks G."/>
            <person name="Kavchok S."/>
            <person name="Keizer G."/>
            <person name="Linton E."/>
            <person name="Llaca V."/>
            <person name="Song R."/>
            <person name="Tanyolac B."/>
            <person name="Young S."/>
            <person name="Ho-Il K."/>
            <person name="Hahn J.H."/>
            <person name="Sangsakoo G."/>
            <person name="Vanavichit A."/>
            <person name="de Mattos Luiz.A.T."/>
            <person name="Zimmer P.D."/>
            <person name="Malone G."/>
            <person name="Dellagostin O."/>
            <person name="de Oliveira A.C."/>
            <person name="Bevan M."/>
            <person name="Bancroft I."/>
            <person name="Minx P."/>
            <person name="Cordum H."/>
            <person name="Wilson R."/>
            <person name="Cheng Z."/>
            <person name="Jin W."/>
            <person name="Jiang J."/>
            <person name="Leong S.A."/>
            <person name="Iwama H."/>
            <person name="Gojobori T."/>
            <person name="Itoh T."/>
            <person name="Niimura Y."/>
            <person name="Fujii Y."/>
            <person name="Habara T."/>
            <person name="Sakai H."/>
            <person name="Sato Y."/>
            <person name="Wilson G."/>
            <person name="Kumar K."/>
            <person name="McCouch S."/>
            <person name="Juretic N."/>
            <person name="Hoen D."/>
            <person name="Wright S."/>
            <person name="Bruskiewich R."/>
            <person name="Bureau T."/>
            <person name="Miyao A."/>
            <person name="Hirochika H."/>
            <person name="Nishikawa T."/>
            <person name="Kadowaki K."/>
            <person name="Sugiura M."/>
            <person name="Burr B."/>
            <person name="Sasaki T."/>
        </authorList>
    </citation>
    <scope>NUCLEOTIDE SEQUENCE [LARGE SCALE GENOMIC DNA]</scope>
    <source>
        <strain evidence="3">cv. Nipponbare</strain>
    </source>
</reference>
<evidence type="ECO:0000313" key="2">
    <source>
        <dbReference type="EMBL" id="BAT00882.1"/>
    </source>
</evidence>
<proteinExistence type="predicted"/>
<keyword evidence="3" id="KW-1185">Reference proteome</keyword>
<protein>
    <submittedName>
        <fullName evidence="2">Os07g0258600 protein</fullName>
    </submittedName>
</protein>
<dbReference type="Proteomes" id="UP000059680">
    <property type="component" value="Chromosome 7"/>
</dbReference>
<evidence type="ECO:0000313" key="3">
    <source>
        <dbReference type="Proteomes" id="UP000059680"/>
    </source>
</evidence>
<reference evidence="2 3" key="3">
    <citation type="journal article" date="2013" name="Rice">
        <title>Improvement of the Oryza sativa Nipponbare reference genome using next generation sequence and optical map data.</title>
        <authorList>
            <person name="Kawahara Y."/>
            <person name="de la Bastide M."/>
            <person name="Hamilton J.P."/>
            <person name="Kanamori H."/>
            <person name="McCombie W.R."/>
            <person name="Ouyang S."/>
            <person name="Schwartz D.C."/>
            <person name="Tanaka T."/>
            <person name="Wu J."/>
            <person name="Zhou S."/>
            <person name="Childs K.L."/>
            <person name="Davidson R.M."/>
            <person name="Lin H."/>
            <person name="Quesada-Ocampo L."/>
            <person name="Vaillancourt B."/>
            <person name="Sakai H."/>
            <person name="Lee S.S."/>
            <person name="Kim J."/>
            <person name="Numa H."/>
            <person name="Itoh T."/>
            <person name="Buell C.R."/>
            <person name="Matsumoto T."/>
        </authorList>
    </citation>
    <scope>NUCLEOTIDE SEQUENCE [LARGE SCALE GENOMIC DNA]</scope>
    <source>
        <strain evidence="3">cv. Nipponbare</strain>
    </source>
</reference>
<organism evidence="2 3">
    <name type="scientific">Oryza sativa subsp. japonica</name>
    <name type="common">Rice</name>
    <dbReference type="NCBI Taxonomy" id="39947"/>
    <lineage>
        <taxon>Eukaryota</taxon>
        <taxon>Viridiplantae</taxon>
        <taxon>Streptophyta</taxon>
        <taxon>Embryophyta</taxon>
        <taxon>Tracheophyta</taxon>
        <taxon>Spermatophyta</taxon>
        <taxon>Magnoliopsida</taxon>
        <taxon>Liliopsida</taxon>
        <taxon>Poales</taxon>
        <taxon>Poaceae</taxon>
        <taxon>BOP clade</taxon>
        <taxon>Oryzoideae</taxon>
        <taxon>Oryzeae</taxon>
        <taxon>Oryzinae</taxon>
        <taxon>Oryza</taxon>
        <taxon>Oryza sativa</taxon>
    </lineage>
</organism>
<feature type="region of interest" description="Disordered" evidence="1">
    <location>
        <begin position="1"/>
        <end position="42"/>
    </location>
</feature>
<sequence length="95" mass="9929">MGQEDNNGGSGLAFGEAEPRLGASNSFPASRPPGEASARACCRHREGGASSLACILPRARRHHREGGPPRHRDPELLGDGDLVWVGDVAGAAMSW</sequence>
<accession>A0A0N7KN81</accession>
<name>A0A0N7KN81_ORYSJ</name>
<reference evidence="2 3" key="2">
    <citation type="journal article" date="2013" name="Plant Cell Physiol.">
        <title>Rice Annotation Project Database (RAP-DB): an integrative and interactive database for rice genomics.</title>
        <authorList>
            <person name="Sakai H."/>
            <person name="Lee S.S."/>
            <person name="Tanaka T."/>
            <person name="Numa H."/>
            <person name="Kim J."/>
            <person name="Kawahara Y."/>
            <person name="Wakimoto H."/>
            <person name="Yang C.C."/>
            <person name="Iwamoto M."/>
            <person name="Abe T."/>
            <person name="Yamada Y."/>
            <person name="Muto A."/>
            <person name="Inokuchi H."/>
            <person name="Ikemura T."/>
            <person name="Matsumoto T."/>
            <person name="Sasaki T."/>
            <person name="Itoh T."/>
        </authorList>
    </citation>
    <scope>NUCLEOTIDE SEQUENCE [LARGE SCALE GENOMIC DNA]</scope>
    <source>
        <strain evidence="3">cv. Nipponbare</strain>
    </source>
</reference>
<evidence type="ECO:0000256" key="1">
    <source>
        <dbReference type="SAM" id="MobiDB-lite"/>
    </source>
</evidence>
<dbReference type="AlphaFoldDB" id="A0A0N7KN81"/>
<dbReference type="PaxDb" id="39947-A0A0N7KN81"/>
<gene>
    <name evidence="2" type="ordered locus">Os07g0258600</name>
    <name evidence="2" type="ORF">OSNPB_070258600</name>
</gene>
<dbReference type="InParanoid" id="A0A0N7KN81"/>
<dbReference type="EMBL" id="AP014963">
    <property type="protein sequence ID" value="BAT00882.1"/>
    <property type="molecule type" value="Genomic_DNA"/>
</dbReference>